<dbReference type="Gene3D" id="3.80.10.10">
    <property type="entry name" value="Ribonuclease Inhibitor"/>
    <property type="match status" value="1"/>
</dbReference>
<organism evidence="3 4">
    <name type="scientific">Urochloa decumbens</name>
    <dbReference type="NCBI Taxonomy" id="240449"/>
    <lineage>
        <taxon>Eukaryota</taxon>
        <taxon>Viridiplantae</taxon>
        <taxon>Streptophyta</taxon>
        <taxon>Embryophyta</taxon>
        <taxon>Tracheophyta</taxon>
        <taxon>Spermatophyta</taxon>
        <taxon>Magnoliopsida</taxon>
        <taxon>Liliopsida</taxon>
        <taxon>Poales</taxon>
        <taxon>Poaceae</taxon>
        <taxon>PACMAD clade</taxon>
        <taxon>Panicoideae</taxon>
        <taxon>Panicodae</taxon>
        <taxon>Paniceae</taxon>
        <taxon>Melinidinae</taxon>
        <taxon>Urochloa</taxon>
    </lineage>
</organism>
<dbReference type="AlphaFoldDB" id="A0ABC9B1G2"/>
<reference evidence="4" key="1">
    <citation type="submission" date="2024-06" db="EMBL/GenBank/DDBJ databases">
        <authorList>
            <person name="Ryan C."/>
        </authorList>
    </citation>
    <scope>NUCLEOTIDE SEQUENCE [LARGE SCALE GENOMIC DNA]</scope>
</reference>
<reference evidence="3 4" key="2">
    <citation type="submission" date="2024-10" db="EMBL/GenBank/DDBJ databases">
        <authorList>
            <person name="Ryan C."/>
        </authorList>
    </citation>
    <scope>NUCLEOTIDE SEQUENCE [LARGE SCALE GENOMIC DNA]</scope>
</reference>
<dbReference type="InterPro" id="IPR055414">
    <property type="entry name" value="LRR_R13L4/SHOC2-like"/>
</dbReference>
<evidence type="ECO:0000256" key="1">
    <source>
        <dbReference type="ARBA" id="ARBA00022737"/>
    </source>
</evidence>
<name>A0ABC9B1G2_9POAL</name>
<dbReference type="PANTHER" id="PTHR47186">
    <property type="entry name" value="LEUCINE-RICH REPEAT-CONTAINING PROTEIN 57"/>
    <property type="match status" value="1"/>
</dbReference>
<gene>
    <name evidence="3" type="ORF">URODEC1_LOCUS60400</name>
</gene>
<dbReference type="PANTHER" id="PTHR47186:SF22">
    <property type="entry name" value="OS11G0589401 PROTEIN"/>
    <property type="match status" value="1"/>
</dbReference>
<sequence length="382" mass="43447">MTWFAYHSGMLEHSHLDNNNNFETPHVRFTEGYYGLEDLGPLVHLRYLGIRDTRVGELPEEIGALKFLQLVCLRAWRVRAPDGIIGKLTSLEELQAFPHYNDRSKGLFVKDLGNLRELRVLRTCIEPMDESMQQDLVQSLGILNEIQHLTLKGFYTVMIPDSTNKAWDAVVLSRHLRHLLLGINFIDSLPSCIDPSRLPSLTHLQINVHDMDEHALKSLGGLPELRYLKLCTVSTARLDIPAADGGFPKLRSLLLPESTVHFVRNEGSRVSLTIWNGYDDGMASCSRTNKEEERITAPTVIPNLQELQFKVDVRKLLKTNASCDNLGLEHLPSLRKVIADFYCRDAFAVEVEKEEAALRHTICRTETGYQRGGEWEPLKILR</sequence>
<dbReference type="SUPFAM" id="SSF52047">
    <property type="entry name" value="RNI-like"/>
    <property type="match status" value="1"/>
</dbReference>
<keyword evidence="1" id="KW-0677">Repeat</keyword>
<protein>
    <recommendedName>
        <fullName evidence="2">Disease resistance R13L4/SHOC-2-like LRR domain-containing protein</fullName>
    </recommendedName>
</protein>
<dbReference type="Pfam" id="PF23598">
    <property type="entry name" value="LRR_14"/>
    <property type="match status" value="1"/>
</dbReference>
<evidence type="ECO:0000259" key="2">
    <source>
        <dbReference type="Pfam" id="PF23598"/>
    </source>
</evidence>
<evidence type="ECO:0000313" key="4">
    <source>
        <dbReference type="Proteomes" id="UP001497457"/>
    </source>
</evidence>
<dbReference type="Proteomes" id="UP001497457">
    <property type="component" value="Chromosome 24b"/>
</dbReference>
<keyword evidence="4" id="KW-1185">Reference proteome</keyword>
<dbReference type="EMBL" id="OZ075134">
    <property type="protein sequence ID" value="CAL4990838.1"/>
    <property type="molecule type" value="Genomic_DNA"/>
</dbReference>
<evidence type="ECO:0000313" key="3">
    <source>
        <dbReference type="EMBL" id="CAL4990838.1"/>
    </source>
</evidence>
<accession>A0ABC9B1G2</accession>
<dbReference type="InterPro" id="IPR032675">
    <property type="entry name" value="LRR_dom_sf"/>
</dbReference>
<feature type="domain" description="Disease resistance R13L4/SHOC-2-like LRR" evidence="2">
    <location>
        <begin position="69"/>
        <end position="362"/>
    </location>
</feature>
<proteinExistence type="predicted"/>